<reference evidence="2 3" key="1">
    <citation type="submission" date="2019-05" db="EMBL/GenBank/DDBJ databases">
        <title>Emergence of the Ug99 lineage of the wheat stem rust pathogen through somatic hybridization.</title>
        <authorList>
            <person name="Li F."/>
            <person name="Upadhyaya N.M."/>
            <person name="Sperschneider J."/>
            <person name="Matny O."/>
            <person name="Nguyen-Phuc H."/>
            <person name="Mago R."/>
            <person name="Raley C."/>
            <person name="Miller M.E."/>
            <person name="Silverstein K.A.T."/>
            <person name="Henningsen E."/>
            <person name="Hirsch C.D."/>
            <person name="Visser B."/>
            <person name="Pretorius Z.A."/>
            <person name="Steffenson B.J."/>
            <person name="Schwessinger B."/>
            <person name="Dodds P.N."/>
            <person name="Figueroa M."/>
        </authorList>
    </citation>
    <scope>NUCLEOTIDE SEQUENCE [LARGE SCALE GENOMIC DNA]</scope>
    <source>
        <strain evidence="2">21-0</strain>
    </source>
</reference>
<evidence type="ECO:0000256" key="1">
    <source>
        <dbReference type="SAM" id="SignalP"/>
    </source>
</evidence>
<dbReference type="EMBL" id="VSWC01000158">
    <property type="protein sequence ID" value="KAA1073635.1"/>
    <property type="molecule type" value="Genomic_DNA"/>
</dbReference>
<evidence type="ECO:0000313" key="2">
    <source>
        <dbReference type="EMBL" id="KAA1073635.1"/>
    </source>
</evidence>
<feature type="signal peptide" evidence="1">
    <location>
        <begin position="1"/>
        <end position="19"/>
    </location>
</feature>
<dbReference type="Proteomes" id="UP000324748">
    <property type="component" value="Unassembled WGS sequence"/>
</dbReference>
<name>A0A5B0M9Z3_PUCGR</name>
<sequence>MNCLLYAACFLAVLQSALCTMPTLAPRADQVAAAHKGQSDEKCYLGCLGWFGNTFNPWIFGNSYLTYPYYDYSFGLNNGYNNLAFAGGLGGGYGMFKKDASEPNKHQETSVCLASFFVFRIVQIIATDSLQIYSGLGSSCSRLEDFLITNYVSQQQLIC</sequence>
<protein>
    <submittedName>
        <fullName evidence="2">Uncharacterized protein</fullName>
    </submittedName>
</protein>
<evidence type="ECO:0000313" key="3">
    <source>
        <dbReference type="Proteomes" id="UP000324748"/>
    </source>
</evidence>
<dbReference type="OrthoDB" id="2507116at2759"/>
<feature type="chain" id="PRO_5022927253" evidence="1">
    <location>
        <begin position="20"/>
        <end position="159"/>
    </location>
</feature>
<comment type="caution">
    <text evidence="2">The sequence shown here is derived from an EMBL/GenBank/DDBJ whole genome shotgun (WGS) entry which is preliminary data.</text>
</comment>
<proteinExistence type="predicted"/>
<gene>
    <name evidence="2" type="ORF">PGT21_019368</name>
</gene>
<dbReference type="AlphaFoldDB" id="A0A5B0M9Z3"/>
<keyword evidence="3" id="KW-1185">Reference proteome</keyword>
<organism evidence="2 3">
    <name type="scientific">Puccinia graminis f. sp. tritici</name>
    <dbReference type="NCBI Taxonomy" id="56615"/>
    <lineage>
        <taxon>Eukaryota</taxon>
        <taxon>Fungi</taxon>
        <taxon>Dikarya</taxon>
        <taxon>Basidiomycota</taxon>
        <taxon>Pucciniomycotina</taxon>
        <taxon>Pucciniomycetes</taxon>
        <taxon>Pucciniales</taxon>
        <taxon>Pucciniaceae</taxon>
        <taxon>Puccinia</taxon>
    </lineage>
</organism>
<accession>A0A5B0M9Z3</accession>
<keyword evidence="1" id="KW-0732">Signal</keyword>